<keyword evidence="3" id="KW-1185">Reference proteome</keyword>
<sequence>MKHETYTLLVCSTACLSREDGELLEVLARQQAFRESSRWVTCVGYGWLVRPEILENPALTLREAGLSENTVSLLTAGIARMGVQMVIFDQDADPLENWPVFDW</sequence>
<dbReference type="Proteomes" id="UP001515683">
    <property type="component" value="Unassembled WGS sequence"/>
</dbReference>
<dbReference type="InterPro" id="IPR046025">
    <property type="entry name" value="DUF5983"/>
</dbReference>
<dbReference type="Pfam" id="PF19419">
    <property type="entry name" value="DUF5983"/>
    <property type="match status" value="1"/>
</dbReference>
<protein>
    <recommendedName>
        <fullName evidence="1">DUF5983 domain-containing protein</fullName>
    </recommendedName>
</protein>
<comment type="caution">
    <text evidence="2">The sequence shown here is derived from an EMBL/GenBank/DDBJ whole genome shotgun (WGS) entry which is preliminary data.</text>
</comment>
<proteinExistence type="predicted"/>
<feature type="domain" description="DUF5983" evidence="1">
    <location>
        <begin position="8"/>
        <end position="103"/>
    </location>
</feature>
<name>A0ABX0RKN4_9GAMM</name>
<dbReference type="EMBL" id="VWXF01000011">
    <property type="protein sequence ID" value="NIF23905.1"/>
    <property type="molecule type" value="Genomic_DNA"/>
</dbReference>
<reference evidence="2 3" key="1">
    <citation type="journal article" date="2019" name="bioRxiv">
        <title>Bacteria contribute to plant secondary compound degradation in a generalist herbivore system.</title>
        <authorList>
            <person name="Francoeur C.B."/>
            <person name="Khadempour L."/>
            <person name="Moreira-Soto R.D."/>
            <person name="Gotting K."/>
            <person name="Book A.J."/>
            <person name="Pinto-Tomas A.A."/>
            <person name="Keefover-Ring K."/>
            <person name="Currie C.R."/>
        </authorList>
    </citation>
    <scope>NUCLEOTIDE SEQUENCE [LARGE SCALE GENOMIC DNA]</scope>
    <source>
        <strain evidence="2">Acro-835</strain>
    </source>
</reference>
<evidence type="ECO:0000313" key="3">
    <source>
        <dbReference type="Proteomes" id="UP001515683"/>
    </source>
</evidence>
<dbReference type="RefSeq" id="WP_167017564.1">
    <property type="nucleotide sequence ID" value="NZ_VWXF01000011.1"/>
</dbReference>
<evidence type="ECO:0000259" key="1">
    <source>
        <dbReference type="Pfam" id="PF19419"/>
    </source>
</evidence>
<evidence type="ECO:0000313" key="2">
    <source>
        <dbReference type="EMBL" id="NIF23905.1"/>
    </source>
</evidence>
<gene>
    <name evidence="2" type="ORF">F3J40_20200</name>
</gene>
<organism evidence="2 3">
    <name type="scientific">Candidatus Pantoea multigeneris</name>
    <dbReference type="NCBI Taxonomy" id="2608357"/>
    <lineage>
        <taxon>Bacteria</taxon>
        <taxon>Pseudomonadati</taxon>
        <taxon>Pseudomonadota</taxon>
        <taxon>Gammaproteobacteria</taxon>
        <taxon>Enterobacterales</taxon>
        <taxon>Erwiniaceae</taxon>
        <taxon>Pantoea</taxon>
    </lineage>
</organism>
<accession>A0ABX0RKN4</accession>